<protein>
    <recommendedName>
        <fullName evidence="3">phosphoserine phosphatase</fullName>
        <ecNumber evidence="3">3.1.3.3</ecNumber>
    </recommendedName>
</protein>
<dbReference type="InterPro" id="IPR023214">
    <property type="entry name" value="HAD_sf"/>
</dbReference>
<dbReference type="PANTHER" id="PTHR43344">
    <property type="entry name" value="PHOSPHOSERINE PHOSPHATASE"/>
    <property type="match status" value="1"/>
</dbReference>
<evidence type="ECO:0000256" key="4">
    <source>
        <dbReference type="ARBA" id="ARBA00022605"/>
    </source>
</evidence>
<dbReference type="PANTHER" id="PTHR43344:SF2">
    <property type="entry name" value="PHOSPHOSERINE PHOSPHATASE"/>
    <property type="match status" value="1"/>
</dbReference>
<evidence type="ECO:0000313" key="10">
    <source>
        <dbReference type="Proteomes" id="UP000750197"/>
    </source>
</evidence>
<keyword evidence="7" id="KW-0460">Magnesium</keyword>
<keyword evidence="8" id="KW-0718">Serine biosynthesis</keyword>
<dbReference type="GO" id="GO:0006564">
    <property type="term" value="P:L-serine biosynthetic process"/>
    <property type="evidence" value="ECO:0007669"/>
    <property type="project" value="UniProtKB-KW"/>
</dbReference>
<name>A0A8J7YNS9_9ARCH</name>
<evidence type="ECO:0000256" key="1">
    <source>
        <dbReference type="ARBA" id="ARBA00001946"/>
    </source>
</evidence>
<dbReference type="AlphaFoldDB" id="A0A8J7YNS9"/>
<evidence type="ECO:0000256" key="6">
    <source>
        <dbReference type="ARBA" id="ARBA00022801"/>
    </source>
</evidence>
<evidence type="ECO:0000256" key="3">
    <source>
        <dbReference type="ARBA" id="ARBA00012640"/>
    </source>
</evidence>
<dbReference type="GO" id="GO:0000287">
    <property type="term" value="F:magnesium ion binding"/>
    <property type="evidence" value="ECO:0007669"/>
    <property type="project" value="TreeGrafter"/>
</dbReference>
<dbReference type="Gene3D" id="3.40.50.1000">
    <property type="entry name" value="HAD superfamily/HAD-like"/>
    <property type="match status" value="1"/>
</dbReference>
<dbReference type="EMBL" id="JAHEAC010000041">
    <property type="protein sequence ID" value="MBX8644148.1"/>
    <property type="molecule type" value="Genomic_DNA"/>
</dbReference>
<evidence type="ECO:0000256" key="7">
    <source>
        <dbReference type="ARBA" id="ARBA00022842"/>
    </source>
</evidence>
<evidence type="ECO:0000313" key="9">
    <source>
        <dbReference type="EMBL" id="MBX8644148.1"/>
    </source>
</evidence>
<keyword evidence="6 9" id="KW-0378">Hydrolase</keyword>
<proteinExistence type="predicted"/>
<evidence type="ECO:0000256" key="5">
    <source>
        <dbReference type="ARBA" id="ARBA00022723"/>
    </source>
</evidence>
<sequence>MLMRVATFDIDGTLTLGHGWYCIASLLGRLEEYRRTTSLFRRNKVDENTHLRNLLNLAAGVERVRMDGILEHLPLIDNIGEGVQVLKKAGITPLLLTHNPPYVCEWYIRRFGFDGFLCAEQPVVAGIIQRADDARAGKADWIGRYCRREHLPLSQVIHAGDSASDIAVFEVTGGGVAVNTNSRKAIRAADAAVNTTDMMDIVSRMMEISERLELFKQVR</sequence>
<comment type="cofactor">
    <cofactor evidence="1">
        <name>Mg(2+)</name>
        <dbReference type="ChEBI" id="CHEBI:18420"/>
    </cofactor>
</comment>
<dbReference type="GO" id="GO:0005737">
    <property type="term" value="C:cytoplasm"/>
    <property type="evidence" value="ECO:0007669"/>
    <property type="project" value="TreeGrafter"/>
</dbReference>
<dbReference type="SUPFAM" id="SSF56784">
    <property type="entry name" value="HAD-like"/>
    <property type="match status" value="1"/>
</dbReference>
<dbReference type="InterPro" id="IPR036412">
    <property type="entry name" value="HAD-like_sf"/>
</dbReference>
<dbReference type="Proteomes" id="UP000750197">
    <property type="component" value="Unassembled WGS sequence"/>
</dbReference>
<dbReference type="InterPro" id="IPR050582">
    <property type="entry name" value="HAD-like_SerB"/>
</dbReference>
<dbReference type="Pfam" id="PF12710">
    <property type="entry name" value="HAD"/>
    <property type="match status" value="1"/>
</dbReference>
<comment type="caution">
    <text evidence="9">The sequence shown here is derived from an EMBL/GenBank/DDBJ whole genome shotgun (WGS) entry which is preliminary data.</text>
</comment>
<dbReference type="GO" id="GO:0036424">
    <property type="term" value="F:L-phosphoserine phosphatase activity"/>
    <property type="evidence" value="ECO:0007669"/>
    <property type="project" value="TreeGrafter"/>
</dbReference>
<comment type="pathway">
    <text evidence="2">Amino-acid biosynthesis; L-serine biosynthesis; L-serine from 3-phospho-D-glycerate: step 3/3.</text>
</comment>
<keyword evidence="5" id="KW-0479">Metal-binding</keyword>
<evidence type="ECO:0000256" key="8">
    <source>
        <dbReference type="ARBA" id="ARBA00023299"/>
    </source>
</evidence>
<reference evidence="9" key="1">
    <citation type="submission" date="2021-05" db="EMBL/GenBank/DDBJ databases">
        <title>Genomic insights into ecological role and evolution of a novel Thermoplasmata order Candidatus Sysuiplasmatales.</title>
        <authorList>
            <person name="Yuan Y."/>
        </authorList>
    </citation>
    <scope>NUCLEOTIDE SEQUENCE</scope>
    <source>
        <strain evidence="9">TUT19-bin139</strain>
    </source>
</reference>
<gene>
    <name evidence="9" type="ORF">KIY12_05425</name>
</gene>
<keyword evidence="4" id="KW-0028">Amino-acid biosynthesis</keyword>
<organism evidence="9 10">
    <name type="scientific">Candidatus Sysuiplasma superficiale</name>
    <dbReference type="NCBI Taxonomy" id="2823368"/>
    <lineage>
        <taxon>Archaea</taxon>
        <taxon>Methanobacteriati</taxon>
        <taxon>Thermoplasmatota</taxon>
        <taxon>Thermoplasmata</taxon>
        <taxon>Candidatus Sysuiplasmatales</taxon>
        <taxon>Candidatus Sysuiplasmataceae</taxon>
        <taxon>Candidatus Sysuiplasma</taxon>
    </lineage>
</organism>
<dbReference type="EC" id="3.1.3.3" evidence="3"/>
<accession>A0A8J7YNS9</accession>
<evidence type="ECO:0000256" key="2">
    <source>
        <dbReference type="ARBA" id="ARBA00005135"/>
    </source>
</evidence>